<dbReference type="GO" id="GO:0004540">
    <property type="term" value="F:RNA nuclease activity"/>
    <property type="evidence" value="ECO:0007669"/>
    <property type="project" value="TreeGrafter"/>
</dbReference>
<keyword evidence="6 8" id="KW-0378">Hydrolase</keyword>
<evidence type="ECO:0000256" key="4">
    <source>
        <dbReference type="ARBA" id="ARBA00022722"/>
    </source>
</evidence>
<dbReference type="PROSITE" id="PS00127">
    <property type="entry name" value="RNASE_PANCREATIC"/>
    <property type="match status" value="1"/>
</dbReference>
<comment type="similarity">
    <text evidence="2 8">Belongs to the pancreatic ribonuclease family.</text>
</comment>
<protein>
    <submittedName>
        <fullName evidence="10">Ribonuclease like 3</fullName>
    </submittedName>
</protein>
<dbReference type="Pfam" id="PF00074">
    <property type="entry name" value="RnaseA"/>
    <property type="match status" value="1"/>
</dbReference>
<evidence type="ECO:0000256" key="6">
    <source>
        <dbReference type="ARBA" id="ARBA00022801"/>
    </source>
</evidence>
<dbReference type="Gene3D" id="3.10.130.10">
    <property type="entry name" value="Ribonuclease A-like domain"/>
    <property type="match status" value="1"/>
</dbReference>
<accession>A0A8C9UY68</accession>
<evidence type="ECO:0000313" key="10">
    <source>
        <dbReference type="Ensembl" id="ENSSFOP00015002613.1"/>
    </source>
</evidence>
<sequence length="130" mass="15299">MHLDVKYRYKKFLNQHFFIKMNEHICDKEIGSRNIYIEDDGRQCKDTNTFIYSTSLNSVKQVCNNAGEKIIRDGKVYFRSLQPFPVITCRLKSGVRPPHCEYRGTKSTRYIEIGCDQGWPVHYDTDIVQV</sequence>
<evidence type="ECO:0000256" key="8">
    <source>
        <dbReference type="RuleBase" id="RU000651"/>
    </source>
</evidence>
<dbReference type="GeneTree" id="ENSGT00940000157645"/>
<evidence type="ECO:0000256" key="1">
    <source>
        <dbReference type="ARBA" id="ARBA00004613"/>
    </source>
</evidence>
<keyword evidence="3" id="KW-0964">Secreted</keyword>
<dbReference type="SUPFAM" id="SSF54076">
    <property type="entry name" value="RNase A-like"/>
    <property type="match status" value="1"/>
</dbReference>
<proteinExistence type="inferred from homology"/>
<keyword evidence="5 8" id="KW-0255">Endonuclease</keyword>
<dbReference type="InterPro" id="IPR023412">
    <property type="entry name" value="RNaseA_domain"/>
</dbReference>
<dbReference type="GO" id="GO:0050829">
    <property type="term" value="P:defense response to Gram-negative bacterium"/>
    <property type="evidence" value="ECO:0007669"/>
    <property type="project" value="TreeGrafter"/>
</dbReference>
<dbReference type="Proteomes" id="UP000694397">
    <property type="component" value="Chromosome 13"/>
</dbReference>
<dbReference type="GO" id="GO:0005576">
    <property type="term" value="C:extracellular region"/>
    <property type="evidence" value="ECO:0007669"/>
    <property type="project" value="UniProtKB-SubCell"/>
</dbReference>
<dbReference type="PANTHER" id="PTHR11437:SF10">
    <property type="entry name" value="ANGIOGENIN-RELATED"/>
    <property type="match status" value="1"/>
</dbReference>
<keyword evidence="11" id="KW-1185">Reference proteome</keyword>
<dbReference type="PANTHER" id="PTHR11437">
    <property type="entry name" value="RIBONUCLEASE"/>
    <property type="match status" value="1"/>
</dbReference>
<name>A0A8C9UY68_SCLFO</name>
<reference evidence="10" key="3">
    <citation type="submission" date="2025-09" db="UniProtKB">
        <authorList>
            <consortium name="Ensembl"/>
        </authorList>
    </citation>
    <scope>IDENTIFICATION</scope>
</reference>
<keyword evidence="4 8" id="KW-0540">Nuclease</keyword>
<evidence type="ECO:0000256" key="7">
    <source>
        <dbReference type="ARBA" id="ARBA00023157"/>
    </source>
</evidence>
<dbReference type="GO" id="GO:0050830">
    <property type="term" value="P:defense response to Gram-positive bacterium"/>
    <property type="evidence" value="ECO:0007669"/>
    <property type="project" value="TreeGrafter"/>
</dbReference>
<dbReference type="SMART" id="SM00092">
    <property type="entry name" value="RNAse_Pc"/>
    <property type="match status" value="1"/>
</dbReference>
<reference evidence="10 11" key="1">
    <citation type="submission" date="2019-04" db="EMBL/GenBank/DDBJ databases">
        <authorList>
            <consortium name="Wellcome Sanger Institute Data Sharing"/>
        </authorList>
    </citation>
    <scope>NUCLEOTIDE SEQUENCE [LARGE SCALE GENOMIC DNA]</scope>
</reference>
<dbReference type="InterPro" id="IPR036816">
    <property type="entry name" value="RNaseA-like_dom_sf"/>
</dbReference>
<dbReference type="InterPro" id="IPR023411">
    <property type="entry name" value="RNaseA_AS"/>
</dbReference>
<keyword evidence="7" id="KW-1015">Disulfide bond</keyword>
<dbReference type="InterPro" id="IPR001427">
    <property type="entry name" value="RNaseA"/>
</dbReference>
<evidence type="ECO:0000259" key="9">
    <source>
        <dbReference type="SMART" id="SM00092"/>
    </source>
</evidence>
<feature type="domain" description="Ribonuclease A-domain" evidence="9">
    <location>
        <begin position="5"/>
        <end position="127"/>
    </location>
</feature>
<evidence type="ECO:0000313" key="11">
    <source>
        <dbReference type="Proteomes" id="UP000694397"/>
    </source>
</evidence>
<dbReference type="CDD" id="cd06265">
    <property type="entry name" value="RNase_A_canonical"/>
    <property type="match status" value="1"/>
</dbReference>
<dbReference type="GO" id="GO:0003676">
    <property type="term" value="F:nucleic acid binding"/>
    <property type="evidence" value="ECO:0007669"/>
    <property type="project" value="InterPro"/>
</dbReference>
<reference evidence="10" key="2">
    <citation type="submission" date="2025-08" db="UniProtKB">
        <authorList>
            <consortium name="Ensembl"/>
        </authorList>
    </citation>
    <scope>IDENTIFICATION</scope>
</reference>
<dbReference type="GO" id="GO:0004519">
    <property type="term" value="F:endonuclease activity"/>
    <property type="evidence" value="ECO:0007669"/>
    <property type="project" value="UniProtKB-KW"/>
</dbReference>
<evidence type="ECO:0000256" key="3">
    <source>
        <dbReference type="ARBA" id="ARBA00022525"/>
    </source>
</evidence>
<evidence type="ECO:0000256" key="5">
    <source>
        <dbReference type="ARBA" id="ARBA00022759"/>
    </source>
</evidence>
<organism evidence="10 11">
    <name type="scientific">Scleropages formosus</name>
    <name type="common">Asian bonytongue</name>
    <name type="synonym">Osteoglossum formosum</name>
    <dbReference type="NCBI Taxonomy" id="113540"/>
    <lineage>
        <taxon>Eukaryota</taxon>
        <taxon>Metazoa</taxon>
        <taxon>Chordata</taxon>
        <taxon>Craniata</taxon>
        <taxon>Vertebrata</taxon>
        <taxon>Euteleostomi</taxon>
        <taxon>Actinopterygii</taxon>
        <taxon>Neopterygii</taxon>
        <taxon>Teleostei</taxon>
        <taxon>Osteoglossocephala</taxon>
        <taxon>Osteoglossomorpha</taxon>
        <taxon>Osteoglossiformes</taxon>
        <taxon>Osteoglossidae</taxon>
        <taxon>Scleropages</taxon>
    </lineage>
</organism>
<dbReference type="GO" id="GO:0016787">
    <property type="term" value="F:hydrolase activity"/>
    <property type="evidence" value="ECO:0007669"/>
    <property type="project" value="UniProtKB-KW"/>
</dbReference>
<dbReference type="Ensembl" id="ENSSFOT00015002659.2">
    <property type="protein sequence ID" value="ENSSFOP00015002613.1"/>
    <property type="gene ID" value="ENSSFOG00015001739.2"/>
</dbReference>
<comment type="subcellular location">
    <subcellularLocation>
        <location evidence="1">Secreted</location>
    </subcellularLocation>
</comment>
<dbReference type="GO" id="GO:0001525">
    <property type="term" value="P:angiogenesis"/>
    <property type="evidence" value="ECO:0007669"/>
    <property type="project" value="TreeGrafter"/>
</dbReference>
<evidence type="ECO:0000256" key="2">
    <source>
        <dbReference type="ARBA" id="ARBA00005600"/>
    </source>
</evidence>
<dbReference type="OrthoDB" id="8573660at2759"/>
<dbReference type="AlphaFoldDB" id="A0A8C9UY68"/>